<gene>
    <name evidence="1" type="ORF">FC093_13365</name>
</gene>
<comment type="caution">
    <text evidence="1">The sequence shown here is derived from an EMBL/GenBank/DDBJ whole genome shotgun (WGS) entry which is preliminary data.</text>
</comment>
<protein>
    <submittedName>
        <fullName evidence="1">HNH endonuclease</fullName>
    </submittedName>
</protein>
<dbReference type="EMBL" id="SZQL01000010">
    <property type="protein sequence ID" value="TKK67733.1"/>
    <property type="molecule type" value="Genomic_DNA"/>
</dbReference>
<dbReference type="AlphaFoldDB" id="A0A4V5UU52"/>
<keyword evidence="1" id="KW-0255">Endonuclease</keyword>
<dbReference type="InterPro" id="IPR003615">
    <property type="entry name" value="HNH_nuc"/>
</dbReference>
<keyword evidence="1" id="KW-0378">Hydrolase</keyword>
<sequence>MTKKERQAIFDKFGGHCAYCGCVLQKGWHADHVKPIRRKFKYDKSKQKLVHNGECRHPKRECADNYFPACASCNINKHSLSIEDFRKLVSGFITSLNRDSVQYRIARRYGLLQEIEKPVIFYFEQYKSEA</sequence>
<dbReference type="GO" id="GO:0004519">
    <property type="term" value="F:endonuclease activity"/>
    <property type="evidence" value="ECO:0007669"/>
    <property type="project" value="UniProtKB-KW"/>
</dbReference>
<evidence type="ECO:0000313" key="2">
    <source>
        <dbReference type="Proteomes" id="UP000305848"/>
    </source>
</evidence>
<dbReference type="Gene3D" id="1.10.30.50">
    <property type="match status" value="1"/>
</dbReference>
<keyword evidence="1" id="KW-0540">Nuclease</keyword>
<dbReference type="RefSeq" id="WP_137262298.1">
    <property type="nucleotide sequence ID" value="NZ_SZQL01000010.1"/>
</dbReference>
<name>A0A4V5UU52_9BACT</name>
<reference evidence="1 2" key="1">
    <citation type="submission" date="2019-05" db="EMBL/GenBank/DDBJ databases">
        <title>Panacibacter sp. strain 17mud1-8 Genome sequencing and assembly.</title>
        <authorList>
            <person name="Chhetri G."/>
        </authorList>
    </citation>
    <scope>NUCLEOTIDE SEQUENCE [LARGE SCALE GENOMIC DNA]</scope>
    <source>
        <strain evidence="1 2">17mud1-8</strain>
    </source>
</reference>
<dbReference type="Proteomes" id="UP000305848">
    <property type="component" value="Unassembled WGS sequence"/>
</dbReference>
<organism evidence="1 2">
    <name type="scientific">Ilyomonas limi</name>
    <dbReference type="NCBI Taxonomy" id="2575867"/>
    <lineage>
        <taxon>Bacteria</taxon>
        <taxon>Pseudomonadati</taxon>
        <taxon>Bacteroidota</taxon>
        <taxon>Chitinophagia</taxon>
        <taxon>Chitinophagales</taxon>
        <taxon>Chitinophagaceae</taxon>
        <taxon>Ilyomonas</taxon>
    </lineage>
</organism>
<keyword evidence="2" id="KW-1185">Reference proteome</keyword>
<proteinExistence type="predicted"/>
<dbReference type="OrthoDB" id="5918473at2"/>
<dbReference type="CDD" id="cd00085">
    <property type="entry name" value="HNHc"/>
    <property type="match status" value="1"/>
</dbReference>
<accession>A0A4V5UU52</accession>
<evidence type="ECO:0000313" key="1">
    <source>
        <dbReference type="EMBL" id="TKK67733.1"/>
    </source>
</evidence>